<dbReference type="GeneID" id="63692361"/>
<proteinExistence type="predicted"/>
<dbReference type="RefSeq" id="XP_040627674.1">
    <property type="nucleotide sequence ID" value="XM_040777299.1"/>
</dbReference>
<dbReference type="EMBL" id="JH795866">
    <property type="protein sequence ID" value="EJU00777.1"/>
    <property type="molecule type" value="Genomic_DNA"/>
</dbReference>
<evidence type="ECO:0000313" key="2">
    <source>
        <dbReference type="Proteomes" id="UP000030653"/>
    </source>
</evidence>
<name>M5G4K8_DACPD</name>
<evidence type="ECO:0000313" key="1">
    <source>
        <dbReference type="EMBL" id="EJU00777.1"/>
    </source>
</evidence>
<sequence length="127" mass="14178">MSSSTPFFNDFPDCSRTGQHIRNVCGRCLFRCILRAKPGDEAKIPSLYCLLARAYLLVRSIPFHLDKAHAALQKAAPSGPHGVVALLNAAVWYSKGDINHAFELYFSLLKSNITTKELWWNVASVLE</sequence>
<dbReference type="AlphaFoldDB" id="M5G4K8"/>
<dbReference type="HOGENOM" id="CLU_1975747_0_0_1"/>
<reference evidence="1 2" key="1">
    <citation type="journal article" date="2012" name="Science">
        <title>The Paleozoic origin of enzymatic lignin decomposition reconstructed from 31 fungal genomes.</title>
        <authorList>
            <person name="Floudas D."/>
            <person name="Binder M."/>
            <person name="Riley R."/>
            <person name="Barry K."/>
            <person name="Blanchette R.A."/>
            <person name="Henrissat B."/>
            <person name="Martinez A.T."/>
            <person name="Otillar R."/>
            <person name="Spatafora J.W."/>
            <person name="Yadav J.S."/>
            <person name="Aerts A."/>
            <person name="Benoit I."/>
            <person name="Boyd A."/>
            <person name="Carlson A."/>
            <person name="Copeland A."/>
            <person name="Coutinho P.M."/>
            <person name="de Vries R.P."/>
            <person name="Ferreira P."/>
            <person name="Findley K."/>
            <person name="Foster B."/>
            <person name="Gaskell J."/>
            <person name="Glotzer D."/>
            <person name="Gorecki P."/>
            <person name="Heitman J."/>
            <person name="Hesse C."/>
            <person name="Hori C."/>
            <person name="Igarashi K."/>
            <person name="Jurgens J.A."/>
            <person name="Kallen N."/>
            <person name="Kersten P."/>
            <person name="Kohler A."/>
            <person name="Kuees U."/>
            <person name="Kumar T.K.A."/>
            <person name="Kuo A."/>
            <person name="LaButti K."/>
            <person name="Larrondo L.F."/>
            <person name="Lindquist E."/>
            <person name="Ling A."/>
            <person name="Lombard V."/>
            <person name="Lucas S."/>
            <person name="Lundell T."/>
            <person name="Martin R."/>
            <person name="McLaughlin D.J."/>
            <person name="Morgenstern I."/>
            <person name="Morin E."/>
            <person name="Murat C."/>
            <person name="Nagy L.G."/>
            <person name="Nolan M."/>
            <person name="Ohm R.A."/>
            <person name="Patyshakuliyeva A."/>
            <person name="Rokas A."/>
            <person name="Ruiz-Duenas F.J."/>
            <person name="Sabat G."/>
            <person name="Salamov A."/>
            <person name="Samejima M."/>
            <person name="Schmutz J."/>
            <person name="Slot J.C."/>
            <person name="St John F."/>
            <person name="Stenlid J."/>
            <person name="Sun H."/>
            <person name="Sun S."/>
            <person name="Syed K."/>
            <person name="Tsang A."/>
            <person name="Wiebenga A."/>
            <person name="Young D."/>
            <person name="Pisabarro A."/>
            <person name="Eastwood D.C."/>
            <person name="Martin F."/>
            <person name="Cullen D."/>
            <person name="Grigoriev I.V."/>
            <person name="Hibbett D.S."/>
        </authorList>
    </citation>
    <scope>NUCLEOTIDE SEQUENCE [LARGE SCALE GENOMIC DNA]</scope>
    <source>
        <strain evidence="1 2">DJM-731 SS1</strain>
    </source>
</reference>
<keyword evidence="2" id="KW-1185">Reference proteome</keyword>
<evidence type="ECO:0008006" key="3">
    <source>
        <dbReference type="Google" id="ProtNLM"/>
    </source>
</evidence>
<organism evidence="1 2">
    <name type="scientific">Dacryopinax primogenitus (strain DJM 731)</name>
    <name type="common">Brown rot fungus</name>
    <dbReference type="NCBI Taxonomy" id="1858805"/>
    <lineage>
        <taxon>Eukaryota</taxon>
        <taxon>Fungi</taxon>
        <taxon>Dikarya</taxon>
        <taxon>Basidiomycota</taxon>
        <taxon>Agaricomycotina</taxon>
        <taxon>Dacrymycetes</taxon>
        <taxon>Dacrymycetales</taxon>
        <taxon>Dacrymycetaceae</taxon>
        <taxon>Dacryopinax</taxon>
    </lineage>
</organism>
<protein>
    <recommendedName>
        <fullName evidence="3">TPR-like protein</fullName>
    </recommendedName>
</protein>
<dbReference type="Proteomes" id="UP000030653">
    <property type="component" value="Unassembled WGS sequence"/>
</dbReference>
<feature type="non-terminal residue" evidence="1">
    <location>
        <position position="1"/>
    </location>
</feature>
<dbReference type="OrthoDB" id="10628887at2759"/>
<accession>M5G4K8</accession>
<gene>
    <name evidence="1" type="ORF">DACRYDRAFT_95488</name>
</gene>